<evidence type="ECO:0000259" key="7">
    <source>
        <dbReference type="Pfam" id="PF02272"/>
    </source>
</evidence>
<gene>
    <name evidence="10" type="primary">recJ</name>
    <name evidence="10" type="ORF">ACFSR0_05365</name>
</gene>
<dbReference type="InterPro" id="IPR038763">
    <property type="entry name" value="DHH_sf"/>
</dbReference>
<dbReference type="Pfam" id="PF10141">
    <property type="entry name" value="ssDNA-exonuc_C"/>
    <property type="match status" value="1"/>
</dbReference>
<sequence length="764" mass="86492">MSKRNYEWCMSGDPQIPTKFVDFVREKQLPELFAKILWQRGIRTEEAVASFLTPSLQDLHDPFLLYDMDRAIERVNQAILENQKILIYGDYDADGITSATIVKEALDFLGADVETYLPNRFKDGYGPNQQVYEEKIKQGVQLIVTVDNGVSGFEAISYANSMGVDVIVTDHHELPRQLPPAYAIIHPRHPRGAYPFKDLAGVGVAFKFVCALLDELVIESLDLVAIGTIADMVSLTGENRILVSYGLKAIRQTERMGLMELFRISQIVVDKIDDQTIGFSIAPRLNALGRLDDANVAVELLTTFDEEQAKTLAKAIDQKNTERKEIVEDVFEQAFQKLNPENLIHVIVGEGWHEGVLGIVAGRIVQQTGKPTLVLTVLDNGIVKGSGRSVEKFNLFEALSPLKDQFVSFGGHHSAVGLSIHAEKISYLQNHLNTYAREHSFDFSEGLPLKIDGTIEIEEATVSFIQILQKLAPFGMDNRYPKFLMRGLKSENNRLIGANKNHLKGQLTDGKATLPFIAFQFGANETDFTSDQLTVVGELALNEWNNHVTPQLMLDDYQIEGPQLFDFRSKMNALPNLQTDETLFVSFVENETTFQQRIEGKVVRILNEEAILKVCSRHYAAIVYLDCPTDVNLVKKIAQQTKEAKHFIVFETADDAYLDGVGTRNQYRKLYQLIQQQKTMDIRYKLDELANYVQLPKKLLIFMIQVFFELKFVTINDGMLGYVEDAVPAQLETSTIYQQRKQRIDSEMFLQLSDITSLKDWFFS</sequence>
<dbReference type="InterPro" id="IPR003156">
    <property type="entry name" value="DHHA1_dom"/>
</dbReference>
<dbReference type="Pfam" id="PF02272">
    <property type="entry name" value="DHHA1"/>
    <property type="match status" value="1"/>
</dbReference>
<dbReference type="Pfam" id="PF17768">
    <property type="entry name" value="RecJ_OB"/>
    <property type="match status" value="1"/>
</dbReference>
<evidence type="ECO:0000313" key="10">
    <source>
        <dbReference type="EMBL" id="MFD2728855.1"/>
    </source>
</evidence>
<evidence type="ECO:0000259" key="8">
    <source>
        <dbReference type="Pfam" id="PF10141"/>
    </source>
</evidence>
<dbReference type="Gene3D" id="3.10.310.30">
    <property type="match status" value="1"/>
</dbReference>
<evidence type="ECO:0000256" key="5">
    <source>
        <dbReference type="ARBA" id="ARBA00022839"/>
    </source>
</evidence>
<feature type="domain" description="DDH" evidence="6">
    <location>
        <begin position="84"/>
        <end position="228"/>
    </location>
</feature>
<dbReference type="InterPro" id="IPR001667">
    <property type="entry name" value="DDH_dom"/>
</dbReference>
<feature type="domain" description="RecJ OB" evidence="9">
    <location>
        <begin position="451"/>
        <end position="556"/>
    </location>
</feature>
<dbReference type="InterPro" id="IPR041122">
    <property type="entry name" value="RecJ_OB"/>
</dbReference>
<proteinExistence type="inferred from homology"/>
<dbReference type="InterPro" id="IPR018779">
    <property type="entry name" value="RecJ_C"/>
</dbReference>
<dbReference type="InterPro" id="IPR004610">
    <property type="entry name" value="RecJ"/>
</dbReference>
<evidence type="ECO:0000256" key="1">
    <source>
        <dbReference type="ARBA" id="ARBA00005915"/>
    </source>
</evidence>
<dbReference type="InterPro" id="IPR051673">
    <property type="entry name" value="SSDNA_exonuclease_RecJ"/>
</dbReference>
<comment type="similarity">
    <text evidence="1">Belongs to the RecJ family.</text>
</comment>
<dbReference type="PANTHER" id="PTHR30255">
    <property type="entry name" value="SINGLE-STRANDED-DNA-SPECIFIC EXONUCLEASE RECJ"/>
    <property type="match status" value="1"/>
</dbReference>
<dbReference type="EMBL" id="JBHUMO010000036">
    <property type="protein sequence ID" value="MFD2728855.1"/>
    <property type="molecule type" value="Genomic_DNA"/>
</dbReference>
<accession>A0ABW5TJV4</accession>
<protein>
    <recommendedName>
        <fullName evidence="2">Single-stranded-DNA-specific exonuclease RecJ</fullName>
    </recommendedName>
</protein>
<feature type="domain" description="Single-stranded-DNA-specific exonuclease RecJ C-terminal" evidence="8">
    <location>
        <begin position="563"/>
        <end position="762"/>
    </location>
</feature>
<dbReference type="NCBIfam" id="TIGR00644">
    <property type="entry name" value="recJ"/>
    <property type="match status" value="1"/>
</dbReference>
<dbReference type="GO" id="GO:0004527">
    <property type="term" value="F:exonuclease activity"/>
    <property type="evidence" value="ECO:0007669"/>
    <property type="project" value="UniProtKB-KW"/>
</dbReference>
<evidence type="ECO:0000256" key="2">
    <source>
        <dbReference type="ARBA" id="ARBA00019841"/>
    </source>
</evidence>
<feature type="domain" description="DHHA1" evidence="7">
    <location>
        <begin position="343"/>
        <end position="436"/>
    </location>
</feature>
<evidence type="ECO:0000259" key="9">
    <source>
        <dbReference type="Pfam" id="PF17768"/>
    </source>
</evidence>
<dbReference type="Gene3D" id="3.90.1640.30">
    <property type="match status" value="1"/>
</dbReference>
<keyword evidence="5 10" id="KW-0269">Exonuclease</keyword>
<dbReference type="SUPFAM" id="SSF64182">
    <property type="entry name" value="DHH phosphoesterases"/>
    <property type="match status" value="1"/>
</dbReference>
<reference evidence="11" key="1">
    <citation type="journal article" date="2019" name="Int. J. Syst. Evol. Microbiol.">
        <title>The Global Catalogue of Microorganisms (GCM) 10K type strain sequencing project: providing services to taxonomists for standard genome sequencing and annotation.</title>
        <authorList>
            <consortium name="The Broad Institute Genomics Platform"/>
            <consortium name="The Broad Institute Genome Sequencing Center for Infectious Disease"/>
            <person name="Wu L."/>
            <person name="Ma J."/>
        </authorList>
    </citation>
    <scope>NUCLEOTIDE SEQUENCE [LARGE SCALE GENOMIC DNA]</scope>
    <source>
        <strain evidence="11">TISTR 932</strain>
    </source>
</reference>
<name>A0ABW5TJV4_9ENTE</name>
<evidence type="ECO:0000313" key="11">
    <source>
        <dbReference type="Proteomes" id="UP001597427"/>
    </source>
</evidence>
<comment type="caution">
    <text evidence="10">The sequence shown here is derived from an EMBL/GenBank/DDBJ whole genome shotgun (WGS) entry which is preliminary data.</text>
</comment>
<dbReference type="Pfam" id="PF01368">
    <property type="entry name" value="DHH"/>
    <property type="match status" value="1"/>
</dbReference>
<organism evidence="10 11">
    <name type="scientific">Enterococcus camelliae</name>
    <dbReference type="NCBI Taxonomy" id="453959"/>
    <lineage>
        <taxon>Bacteria</taxon>
        <taxon>Bacillati</taxon>
        <taxon>Bacillota</taxon>
        <taxon>Bacilli</taxon>
        <taxon>Lactobacillales</taxon>
        <taxon>Enterococcaceae</taxon>
        <taxon>Enterococcus</taxon>
    </lineage>
</organism>
<keyword evidence="3" id="KW-0540">Nuclease</keyword>
<evidence type="ECO:0000256" key="4">
    <source>
        <dbReference type="ARBA" id="ARBA00022801"/>
    </source>
</evidence>
<keyword evidence="4" id="KW-0378">Hydrolase</keyword>
<dbReference type="Proteomes" id="UP001597427">
    <property type="component" value="Unassembled WGS sequence"/>
</dbReference>
<dbReference type="RefSeq" id="WP_379980666.1">
    <property type="nucleotide sequence ID" value="NZ_JBHUMO010000036.1"/>
</dbReference>
<dbReference type="PANTHER" id="PTHR30255:SF2">
    <property type="entry name" value="SINGLE-STRANDED-DNA-SPECIFIC EXONUCLEASE RECJ"/>
    <property type="match status" value="1"/>
</dbReference>
<keyword evidence="11" id="KW-1185">Reference proteome</keyword>
<evidence type="ECO:0000259" key="6">
    <source>
        <dbReference type="Pfam" id="PF01368"/>
    </source>
</evidence>
<evidence type="ECO:0000256" key="3">
    <source>
        <dbReference type="ARBA" id="ARBA00022722"/>
    </source>
</evidence>